<dbReference type="GeneID" id="85367753"/>
<comment type="caution">
    <text evidence="2">The sequence shown here is derived from an EMBL/GenBank/DDBJ whole genome shotgun (WGS) entry which is preliminary data.</text>
</comment>
<feature type="region of interest" description="Disordered" evidence="1">
    <location>
        <begin position="1"/>
        <end position="20"/>
    </location>
</feature>
<name>A0AA39JNV8_ARMTA</name>
<proteinExistence type="predicted"/>
<organism evidence="2 3">
    <name type="scientific">Armillaria tabescens</name>
    <name type="common">Ringless honey mushroom</name>
    <name type="synonym">Agaricus tabescens</name>
    <dbReference type="NCBI Taxonomy" id="1929756"/>
    <lineage>
        <taxon>Eukaryota</taxon>
        <taxon>Fungi</taxon>
        <taxon>Dikarya</taxon>
        <taxon>Basidiomycota</taxon>
        <taxon>Agaricomycotina</taxon>
        <taxon>Agaricomycetes</taxon>
        <taxon>Agaricomycetidae</taxon>
        <taxon>Agaricales</taxon>
        <taxon>Marasmiineae</taxon>
        <taxon>Physalacriaceae</taxon>
        <taxon>Desarmillaria</taxon>
    </lineage>
</organism>
<keyword evidence="3" id="KW-1185">Reference proteome</keyword>
<evidence type="ECO:0000256" key="1">
    <source>
        <dbReference type="SAM" id="MobiDB-lite"/>
    </source>
</evidence>
<dbReference type="EMBL" id="JAUEPS010000050">
    <property type="protein sequence ID" value="KAK0445290.1"/>
    <property type="molecule type" value="Genomic_DNA"/>
</dbReference>
<accession>A0AA39JNV8</accession>
<dbReference type="Proteomes" id="UP001175211">
    <property type="component" value="Unassembled WGS sequence"/>
</dbReference>
<protein>
    <recommendedName>
        <fullName evidence="4">Heterokaryon incompatibility domain-containing protein</fullName>
    </recommendedName>
</protein>
<gene>
    <name evidence="2" type="ORF">EV420DRAFT_970510</name>
</gene>
<sequence>MDVGRGSDNLSEEDRDNYGGEMDFLMDEVSEYDPPEITLSALAETGRDEPNIPVLRQRSYTGTRVIPSALADTPCANLGVHGVFEKLNTTLGTFYILSPLMSSVLESYIRRNSDFGTVYAHLRSYWFDFATIEQRRCKDEENDREMRRKAIVHNRITKRDMPPRRVWDLYANRVVPYWVTPLTDWCAISHAWVSEEERMDVMTPINGYEWPVPMPNDANLDLIRIEMLNLGAGYVWLDVLCLRQEYAIREEDQLKEALRKEEWKLDVPTIGYVYDTTQTVVCYLSGLGRPLSFKPGDFESDRCWFNRAWTLQEIPKGYHLVIGGETGDDKFINEEMLMRVHGQLELFYRMRCMVSTLCFLVQMRKRVSTKPLDKVAGLVYVFNTESIPIYNGAQSEEDAWTALVDVMAPPLRADLFFYYPEPGNGNVFWRPSWEQVMARTLPWNEGLHDIGDVGRTESDWYEGVFIDSIYICGLADPSKSPREGKLIKDCTRGFCACTIVAEHAYPIPNGRYTLIGPSRSRTGSGVIWVVGRLRQTDGKFEKVSVIGLAGGEDAEKLRELHVERCVKTDLC</sequence>
<evidence type="ECO:0000313" key="2">
    <source>
        <dbReference type="EMBL" id="KAK0445290.1"/>
    </source>
</evidence>
<reference evidence="2" key="1">
    <citation type="submission" date="2023-06" db="EMBL/GenBank/DDBJ databases">
        <authorList>
            <consortium name="Lawrence Berkeley National Laboratory"/>
            <person name="Ahrendt S."/>
            <person name="Sahu N."/>
            <person name="Indic B."/>
            <person name="Wong-Bajracharya J."/>
            <person name="Merenyi Z."/>
            <person name="Ke H.-M."/>
            <person name="Monk M."/>
            <person name="Kocsube S."/>
            <person name="Drula E."/>
            <person name="Lipzen A."/>
            <person name="Balint B."/>
            <person name="Henrissat B."/>
            <person name="Andreopoulos B."/>
            <person name="Martin F.M."/>
            <person name="Harder C.B."/>
            <person name="Rigling D."/>
            <person name="Ford K.L."/>
            <person name="Foster G.D."/>
            <person name="Pangilinan J."/>
            <person name="Papanicolaou A."/>
            <person name="Barry K."/>
            <person name="LaButti K."/>
            <person name="Viragh M."/>
            <person name="Koriabine M."/>
            <person name="Yan M."/>
            <person name="Riley R."/>
            <person name="Champramary S."/>
            <person name="Plett K.L."/>
            <person name="Tsai I.J."/>
            <person name="Slot J."/>
            <person name="Sipos G."/>
            <person name="Plett J."/>
            <person name="Nagy L.G."/>
            <person name="Grigoriev I.V."/>
        </authorList>
    </citation>
    <scope>NUCLEOTIDE SEQUENCE</scope>
    <source>
        <strain evidence="2">CCBAS 213</strain>
    </source>
</reference>
<evidence type="ECO:0000313" key="3">
    <source>
        <dbReference type="Proteomes" id="UP001175211"/>
    </source>
</evidence>
<dbReference type="RefSeq" id="XP_060325431.1">
    <property type="nucleotide sequence ID" value="XM_060484205.1"/>
</dbReference>
<dbReference type="AlphaFoldDB" id="A0AA39JNV8"/>
<evidence type="ECO:0008006" key="4">
    <source>
        <dbReference type="Google" id="ProtNLM"/>
    </source>
</evidence>